<dbReference type="EMBL" id="LR796738">
    <property type="protein sequence ID" value="CAB4162614.1"/>
    <property type="molecule type" value="Genomic_DNA"/>
</dbReference>
<organism evidence="1">
    <name type="scientific">uncultured Caudovirales phage</name>
    <dbReference type="NCBI Taxonomy" id="2100421"/>
    <lineage>
        <taxon>Viruses</taxon>
        <taxon>Duplodnaviria</taxon>
        <taxon>Heunggongvirae</taxon>
        <taxon>Uroviricota</taxon>
        <taxon>Caudoviricetes</taxon>
        <taxon>Peduoviridae</taxon>
        <taxon>Maltschvirus</taxon>
        <taxon>Maltschvirus maltsch</taxon>
    </lineage>
</organism>
<name>A0A6J5P517_9CAUD</name>
<gene>
    <name evidence="1" type="ORF">UFOVP783_76</name>
</gene>
<proteinExistence type="predicted"/>
<protein>
    <submittedName>
        <fullName evidence="1">Uncharacterized protein</fullName>
    </submittedName>
</protein>
<reference evidence="1" key="1">
    <citation type="submission" date="2020-04" db="EMBL/GenBank/DDBJ databases">
        <authorList>
            <person name="Chiriac C."/>
            <person name="Salcher M."/>
            <person name="Ghai R."/>
            <person name="Kavagutti S V."/>
        </authorList>
    </citation>
    <scope>NUCLEOTIDE SEQUENCE</scope>
</reference>
<accession>A0A6J5P517</accession>
<evidence type="ECO:0000313" key="1">
    <source>
        <dbReference type="EMBL" id="CAB4162614.1"/>
    </source>
</evidence>
<sequence length="229" mass="24232">MPEITLDIGTVNLERSSARVLVFHCPLRGEGKEKALTAVAADKAFGVERRGWQASRPSVAKRRASGAPRVPMDMKAYGSMQTVTVHVPSGTIIKVFAQNSQTWATDGRKTGLTANRYYLVRDGAAVLDVSVKMSTSPDCLTPTAKLVGPLEPLSLEEAVALGVTPPADAFRKCYDPADANFLMTEKVLAPARTSVTFVAAAPTATADPDAPAAVAVVLPAARRRKLGTT</sequence>